<dbReference type="PROSITE" id="PS50231">
    <property type="entry name" value="RICIN_B_LECTIN"/>
    <property type="match status" value="1"/>
</dbReference>
<feature type="domain" description="Ricin B lectin" evidence="2">
    <location>
        <begin position="32"/>
        <end position="177"/>
    </location>
</feature>
<feature type="chain" id="PRO_5047424563" evidence="1">
    <location>
        <begin position="25"/>
        <end position="179"/>
    </location>
</feature>
<dbReference type="InterPro" id="IPR035992">
    <property type="entry name" value="Ricin_B-like_lectins"/>
</dbReference>
<dbReference type="Proteomes" id="UP001614394">
    <property type="component" value="Unassembled WGS sequence"/>
</dbReference>
<reference evidence="3 4" key="1">
    <citation type="submission" date="2024-10" db="EMBL/GenBank/DDBJ databases">
        <title>The Natural Products Discovery Center: Release of the First 8490 Sequenced Strains for Exploring Actinobacteria Biosynthetic Diversity.</title>
        <authorList>
            <person name="Kalkreuter E."/>
            <person name="Kautsar S.A."/>
            <person name="Yang D."/>
            <person name="Bader C.D."/>
            <person name="Teijaro C.N."/>
            <person name="Fluegel L."/>
            <person name="Davis C.M."/>
            <person name="Simpson J.R."/>
            <person name="Lauterbach L."/>
            <person name="Steele A.D."/>
            <person name="Gui C."/>
            <person name="Meng S."/>
            <person name="Li G."/>
            <person name="Viehrig K."/>
            <person name="Ye F."/>
            <person name="Su P."/>
            <person name="Kiefer A.F."/>
            <person name="Nichols A."/>
            <person name="Cepeda A.J."/>
            <person name="Yan W."/>
            <person name="Fan B."/>
            <person name="Jiang Y."/>
            <person name="Adhikari A."/>
            <person name="Zheng C.-J."/>
            <person name="Schuster L."/>
            <person name="Cowan T.M."/>
            <person name="Smanski M.J."/>
            <person name="Chevrette M.G."/>
            <person name="De Carvalho L.P.S."/>
            <person name="Shen B."/>
        </authorList>
    </citation>
    <scope>NUCLEOTIDE SEQUENCE [LARGE SCALE GENOMIC DNA]</scope>
    <source>
        <strain evidence="3 4">NPDC053399</strain>
    </source>
</reference>
<dbReference type="RefSeq" id="WP_399652445.1">
    <property type="nucleotide sequence ID" value="NZ_JBITYG010000007.1"/>
</dbReference>
<dbReference type="Pfam" id="PF14200">
    <property type="entry name" value="RicinB_lectin_2"/>
    <property type="match status" value="1"/>
</dbReference>
<comment type="caution">
    <text evidence="3">The sequence shown here is derived from an EMBL/GenBank/DDBJ whole genome shotgun (WGS) entry which is preliminary data.</text>
</comment>
<evidence type="ECO:0000313" key="4">
    <source>
        <dbReference type="Proteomes" id="UP001614394"/>
    </source>
</evidence>
<dbReference type="CDD" id="cd00161">
    <property type="entry name" value="beta-trefoil_Ricin-like"/>
    <property type="match status" value="1"/>
</dbReference>
<keyword evidence="1" id="KW-0732">Signal</keyword>
<accession>A0ABW8CAE7</accession>
<dbReference type="SUPFAM" id="SSF50370">
    <property type="entry name" value="Ricin B-like lectins"/>
    <property type="match status" value="1"/>
</dbReference>
<keyword evidence="4" id="KW-1185">Reference proteome</keyword>
<proteinExistence type="predicted"/>
<evidence type="ECO:0000256" key="1">
    <source>
        <dbReference type="SAM" id="SignalP"/>
    </source>
</evidence>
<evidence type="ECO:0000313" key="3">
    <source>
        <dbReference type="EMBL" id="MFI9103416.1"/>
    </source>
</evidence>
<protein>
    <submittedName>
        <fullName evidence="3">RICIN domain-containing protein</fullName>
    </submittedName>
</protein>
<dbReference type="InterPro" id="IPR000772">
    <property type="entry name" value="Ricin_B_lectin"/>
</dbReference>
<feature type="signal peptide" evidence="1">
    <location>
        <begin position="1"/>
        <end position="24"/>
    </location>
</feature>
<sequence length="179" mass="19708">MRTSMVAVLLGLSLAGAVATPATGASAPIVPTNLTKLLNVNSDKCADVEAWSLENGAAVHQWSCRHDNAKNQQWTFARSKSDPRYWNVVNFNSTKCLDIEGPSYADGAKVHQWECYGGASQDWSVENVGGGTDEFKLVNRYSGKCMDVEGASKDDGARIHQWTCRDVNNGNQRWKFYTD</sequence>
<evidence type="ECO:0000259" key="2">
    <source>
        <dbReference type="SMART" id="SM00458"/>
    </source>
</evidence>
<dbReference type="SMART" id="SM00458">
    <property type="entry name" value="RICIN"/>
    <property type="match status" value="1"/>
</dbReference>
<name>A0ABW8CAE7_9ACTN</name>
<dbReference type="EMBL" id="JBITYG010000007">
    <property type="protein sequence ID" value="MFI9103416.1"/>
    <property type="molecule type" value="Genomic_DNA"/>
</dbReference>
<organism evidence="3 4">
    <name type="scientific">Streptomyces fildesensis</name>
    <dbReference type="NCBI Taxonomy" id="375757"/>
    <lineage>
        <taxon>Bacteria</taxon>
        <taxon>Bacillati</taxon>
        <taxon>Actinomycetota</taxon>
        <taxon>Actinomycetes</taxon>
        <taxon>Kitasatosporales</taxon>
        <taxon>Streptomycetaceae</taxon>
        <taxon>Streptomyces</taxon>
    </lineage>
</organism>
<gene>
    <name evidence="3" type="ORF">ACIGXA_23120</name>
</gene>
<dbReference type="Gene3D" id="2.80.10.50">
    <property type="match status" value="2"/>
</dbReference>